<dbReference type="GO" id="GO:0005794">
    <property type="term" value="C:Golgi apparatus"/>
    <property type="evidence" value="ECO:0007669"/>
    <property type="project" value="TreeGrafter"/>
</dbReference>
<dbReference type="GO" id="GO:0000032">
    <property type="term" value="P:cell wall mannoprotein biosynthetic process"/>
    <property type="evidence" value="ECO:0007669"/>
    <property type="project" value="TreeGrafter"/>
</dbReference>
<dbReference type="GO" id="GO:0000026">
    <property type="term" value="F:alpha-1,2-mannosyltransferase activity"/>
    <property type="evidence" value="ECO:0007669"/>
    <property type="project" value="TreeGrafter"/>
</dbReference>
<evidence type="ECO:0000313" key="3">
    <source>
        <dbReference type="Proteomes" id="UP000085678"/>
    </source>
</evidence>
<keyword evidence="3" id="KW-1185">Reference proteome</keyword>
<dbReference type="OrthoDB" id="439943at2759"/>
<dbReference type="InterPro" id="IPR002685">
    <property type="entry name" value="Glyco_trans_15"/>
</dbReference>
<proteinExistence type="inferred from homology"/>
<dbReference type="Pfam" id="PF01793">
    <property type="entry name" value="Glyco_transf_15"/>
    <property type="match status" value="1"/>
</dbReference>
<name>A0A1S3HQC9_LINAN</name>
<dbReference type="InterPro" id="IPR029044">
    <property type="entry name" value="Nucleotide-diphossugar_trans"/>
</dbReference>
<dbReference type="PANTHER" id="PTHR31121:SF6">
    <property type="entry name" value="ALPHA-1,2 MANNOSYLTRANSFERASE KTR1"/>
    <property type="match status" value="1"/>
</dbReference>
<dbReference type="GO" id="GO:0006487">
    <property type="term" value="P:protein N-linked glycosylation"/>
    <property type="evidence" value="ECO:0007669"/>
    <property type="project" value="TreeGrafter"/>
</dbReference>
<dbReference type="GeneID" id="106156507"/>
<protein>
    <submittedName>
        <fullName evidence="4">O-glycoside alpha-1,2-mannosyltransferase omh1</fullName>
    </submittedName>
</protein>
<evidence type="ECO:0000313" key="4">
    <source>
        <dbReference type="RefSeq" id="XP_013387244.1"/>
    </source>
</evidence>
<evidence type="ECO:0000256" key="2">
    <source>
        <dbReference type="ARBA" id="ARBA00022679"/>
    </source>
</evidence>
<dbReference type="KEGG" id="lak:106156507"/>
<sequence length="383" mass="45113">MNIRPRIDRCRIALVIAFLLMFQIGVLREVLELRLRQRRQESMVYLPQETVLRVERLLQAGGLPVQNNQKLAGADNINGEPSDKEEAKRSSYELERFNNMLKAWPVNKPKAAIYILVKSSRFTSTLKDGLDRLDRYFNDIYHYPLVLFHETGVSDTDIASIRSWTRSDVYFQLVKFSVPKWINETKLEGDIAKAGDKRYGYRHMCRFHAISMQVTPIMRLVDYYWRLDDDSRLIGQVPFDLFKFMAKGNLTYGYVHMSPENPDYVVGLYPRVNSYLTNKQIQPTFFRKLHRNRYFFNNFELASLHFWRSKNVSEFLNALDRSGGFYYHRWGDAVVKTLVVSIFAPIGSVYQFTEVPYVHKNVNTTSREFRYAYGRNLAQMVMY</sequence>
<gene>
    <name evidence="4" type="primary">LOC106156507</name>
</gene>
<dbReference type="RefSeq" id="XP_013387244.1">
    <property type="nucleotide sequence ID" value="XM_013531790.1"/>
</dbReference>
<dbReference type="AlphaFoldDB" id="A0A1S3HQC9"/>
<dbReference type="InParanoid" id="A0A1S3HQC9"/>
<accession>A0A1S3HQC9</accession>
<keyword evidence="2" id="KW-0808">Transferase</keyword>
<organism evidence="3 4">
    <name type="scientific">Lingula anatina</name>
    <name type="common">Brachiopod</name>
    <name type="synonym">Lingula unguis</name>
    <dbReference type="NCBI Taxonomy" id="7574"/>
    <lineage>
        <taxon>Eukaryota</taxon>
        <taxon>Metazoa</taxon>
        <taxon>Spiralia</taxon>
        <taxon>Lophotrochozoa</taxon>
        <taxon>Brachiopoda</taxon>
        <taxon>Linguliformea</taxon>
        <taxon>Lingulata</taxon>
        <taxon>Lingulida</taxon>
        <taxon>Linguloidea</taxon>
        <taxon>Lingulidae</taxon>
        <taxon>Lingula</taxon>
    </lineage>
</organism>
<dbReference type="SUPFAM" id="SSF53448">
    <property type="entry name" value="Nucleotide-diphospho-sugar transferases"/>
    <property type="match status" value="1"/>
</dbReference>
<dbReference type="Proteomes" id="UP000085678">
    <property type="component" value="Unplaced"/>
</dbReference>
<evidence type="ECO:0000256" key="1">
    <source>
        <dbReference type="ARBA" id="ARBA00007677"/>
    </source>
</evidence>
<dbReference type="Gene3D" id="3.90.550.10">
    <property type="entry name" value="Spore Coat Polysaccharide Biosynthesis Protein SpsA, Chain A"/>
    <property type="match status" value="1"/>
</dbReference>
<reference evidence="4" key="1">
    <citation type="submission" date="2025-08" db="UniProtKB">
        <authorList>
            <consortium name="RefSeq"/>
        </authorList>
    </citation>
    <scope>IDENTIFICATION</scope>
    <source>
        <tissue evidence="4">Gonads</tissue>
    </source>
</reference>
<dbReference type="PANTHER" id="PTHR31121">
    <property type="entry name" value="ALPHA-1,2 MANNOSYLTRANSFERASE KTR1"/>
    <property type="match status" value="1"/>
</dbReference>
<dbReference type="GO" id="GO:0016020">
    <property type="term" value="C:membrane"/>
    <property type="evidence" value="ECO:0007669"/>
    <property type="project" value="InterPro"/>
</dbReference>
<comment type="similarity">
    <text evidence="1">Belongs to the glycosyltransferase 15 family.</text>
</comment>